<evidence type="ECO:0008006" key="5">
    <source>
        <dbReference type="Google" id="ProtNLM"/>
    </source>
</evidence>
<evidence type="ECO:0000256" key="1">
    <source>
        <dbReference type="SAM" id="MobiDB-lite"/>
    </source>
</evidence>
<evidence type="ECO:0000256" key="2">
    <source>
        <dbReference type="SAM" id="SignalP"/>
    </source>
</evidence>
<comment type="caution">
    <text evidence="3">The sequence shown here is derived from an EMBL/GenBank/DDBJ whole genome shotgun (WGS) entry which is preliminary data.</text>
</comment>
<accession>A0ABT3VC00</accession>
<dbReference type="RefSeq" id="WP_267028969.1">
    <property type="nucleotide sequence ID" value="NZ_JAIFZO010000002.1"/>
</dbReference>
<organism evidence="3 4">
    <name type="scientific">Streptomyces ortus</name>
    <dbReference type="NCBI Taxonomy" id="2867268"/>
    <lineage>
        <taxon>Bacteria</taxon>
        <taxon>Bacillati</taxon>
        <taxon>Actinomycetota</taxon>
        <taxon>Actinomycetes</taxon>
        <taxon>Kitasatosporales</taxon>
        <taxon>Streptomycetaceae</taxon>
        <taxon>Streptomyces</taxon>
    </lineage>
</organism>
<name>A0ABT3VC00_9ACTN</name>
<proteinExistence type="predicted"/>
<feature type="chain" id="PRO_5046035817" description="Lipoprotein" evidence="2">
    <location>
        <begin position="28"/>
        <end position="320"/>
    </location>
</feature>
<protein>
    <recommendedName>
        <fullName evidence="5">Lipoprotein</fullName>
    </recommendedName>
</protein>
<keyword evidence="2" id="KW-0732">Signal</keyword>
<keyword evidence="4" id="KW-1185">Reference proteome</keyword>
<gene>
    <name evidence="3" type="ORF">K3769_27570</name>
</gene>
<feature type="compositionally biased region" description="Gly residues" evidence="1">
    <location>
        <begin position="105"/>
        <end position="114"/>
    </location>
</feature>
<sequence>MARPRRSAGIAVLALASLVLALTAAWALNDRSAAPAADTGTAAKPAARQAVLTALRNGLPLSALLRRTTETSRRVHEAEQLLVAACMSARGFRYTPAPAAPEASGGSGGSGASGTSGTSPALFGFESLGAPGDALTPESQPAPAERPRGKGFDRALYGDPKRKISARNKVLRVSRPATGCLAESQARLLGEDGRVRDLALRMRLDQGERDALAELEKDPAFRAATSRWKTCMGRAGVTAKDPRRLAADLPVTADPATDPTARADVACKERTGYLVKAYARLAVTQQRWLDDNKEPASEWRTLRHREDTAARRVLEDSGER</sequence>
<evidence type="ECO:0000313" key="3">
    <source>
        <dbReference type="EMBL" id="MCX4236464.1"/>
    </source>
</evidence>
<evidence type="ECO:0000313" key="4">
    <source>
        <dbReference type="Proteomes" id="UP001165590"/>
    </source>
</evidence>
<dbReference type="EMBL" id="JAIFZO010000002">
    <property type="protein sequence ID" value="MCX4236464.1"/>
    <property type="molecule type" value="Genomic_DNA"/>
</dbReference>
<reference evidence="3" key="1">
    <citation type="journal article" date="2022" name="bioRxiv">
        <title>Discovery and biosynthetic assessment of Streptomyces ortus sp nov. isolated from a deep-sea sponge.</title>
        <authorList>
            <person name="Williams S.E."/>
        </authorList>
    </citation>
    <scope>NUCLEOTIDE SEQUENCE</scope>
    <source>
        <strain evidence="3">A15ISP2-DRY2</strain>
    </source>
</reference>
<feature type="signal peptide" evidence="2">
    <location>
        <begin position="1"/>
        <end position="27"/>
    </location>
</feature>
<dbReference type="Proteomes" id="UP001165590">
    <property type="component" value="Unassembled WGS sequence"/>
</dbReference>
<feature type="region of interest" description="Disordered" evidence="1">
    <location>
        <begin position="98"/>
        <end position="156"/>
    </location>
</feature>